<evidence type="ECO:0000256" key="2">
    <source>
        <dbReference type="ARBA" id="ARBA00022803"/>
    </source>
</evidence>
<dbReference type="Pfam" id="PF01075">
    <property type="entry name" value="Glyco_transf_9"/>
    <property type="match status" value="1"/>
</dbReference>
<evidence type="ECO:0000256" key="3">
    <source>
        <dbReference type="PROSITE-ProRule" id="PRU00339"/>
    </source>
</evidence>
<keyword evidence="2 3" id="KW-0802">TPR repeat</keyword>
<name>A0ABS5IAA6_9PROT</name>
<dbReference type="EMBL" id="JAGTUF010000004">
    <property type="protein sequence ID" value="MBR9971357.1"/>
    <property type="molecule type" value="Genomic_DNA"/>
</dbReference>
<dbReference type="InterPro" id="IPR011990">
    <property type="entry name" value="TPR-like_helical_dom_sf"/>
</dbReference>
<feature type="repeat" description="TPR" evidence="3">
    <location>
        <begin position="139"/>
        <end position="172"/>
    </location>
</feature>
<feature type="repeat" description="TPR" evidence="3">
    <location>
        <begin position="240"/>
        <end position="273"/>
    </location>
</feature>
<evidence type="ECO:0000256" key="1">
    <source>
        <dbReference type="ARBA" id="ARBA00022737"/>
    </source>
</evidence>
<dbReference type="InterPro" id="IPR019734">
    <property type="entry name" value="TPR_rpt"/>
</dbReference>
<evidence type="ECO:0000313" key="4">
    <source>
        <dbReference type="EMBL" id="MBR9971357.1"/>
    </source>
</evidence>
<dbReference type="SMART" id="SM00028">
    <property type="entry name" value="TPR"/>
    <property type="match status" value="8"/>
</dbReference>
<dbReference type="PANTHER" id="PTHR44858:SF17">
    <property type="match status" value="1"/>
</dbReference>
<dbReference type="SUPFAM" id="SSF48452">
    <property type="entry name" value="TPR-like"/>
    <property type="match status" value="2"/>
</dbReference>
<dbReference type="RefSeq" id="WP_211547059.1">
    <property type="nucleotide sequence ID" value="NZ_JAGTUF010000004.1"/>
</dbReference>
<dbReference type="Proteomes" id="UP000680714">
    <property type="component" value="Unassembled WGS sequence"/>
</dbReference>
<dbReference type="Gene3D" id="1.25.40.10">
    <property type="entry name" value="Tetratricopeptide repeat domain"/>
    <property type="match status" value="4"/>
</dbReference>
<dbReference type="SUPFAM" id="SSF53756">
    <property type="entry name" value="UDP-Glycosyltransferase/glycogen phosphorylase"/>
    <property type="match status" value="1"/>
</dbReference>
<gene>
    <name evidence="4" type="ORF">KEC16_06500</name>
</gene>
<evidence type="ECO:0000313" key="5">
    <source>
        <dbReference type="Proteomes" id="UP000680714"/>
    </source>
</evidence>
<organism evidence="4 5">
    <name type="scientific">Magnetospirillum sulfuroxidans</name>
    <dbReference type="NCBI Taxonomy" id="611300"/>
    <lineage>
        <taxon>Bacteria</taxon>
        <taxon>Pseudomonadati</taxon>
        <taxon>Pseudomonadota</taxon>
        <taxon>Alphaproteobacteria</taxon>
        <taxon>Rhodospirillales</taxon>
        <taxon>Rhodospirillaceae</taxon>
        <taxon>Magnetospirillum</taxon>
    </lineage>
</organism>
<dbReference type="PANTHER" id="PTHR44858">
    <property type="entry name" value="TETRATRICOPEPTIDE REPEAT PROTEIN 6"/>
    <property type="match status" value="1"/>
</dbReference>
<reference evidence="4 5" key="1">
    <citation type="submission" date="2021-04" db="EMBL/GenBank/DDBJ databases">
        <title>Magnetospirillum sulfuroxidans sp. nov., a facultative chemolithoautotrophic sulfur-oxidizing alphaproteobacterium isolated from freshwater sediment and proposals for Paramagetospirillum gen. nov., and Magnetospirillaceae fam. nov.</title>
        <authorList>
            <person name="Koziaeva V."/>
            <person name="Geelhoed J.S."/>
            <person name="Sorokin D.Y."/>
            <person name="Grouzdev D.S."/>
        </authorList>
    </citation>
    <scope>NUCLEOTIDE SEQUENCE [LARGE SCALE GENOMIC DNA]</scope>
    <source>
        <strain evidence="4 5">J10</strain>
    </source>
</reference>
<dbReference type="PROSITE" id="PS50005">
    <property type="entry name" value="TPR"/>
    <property type="match status" value="4"/>
</dbReference>
<dbReference type="Gene3D" id="3.40.50.2000">
    <property type="entry name" value="Glycogen Phosphorylase B"/>
    <property type="match status" value="1"/>
</dbReference>
<keyword evidence="5" id="KW-1185">Reference proteome</keyword>
<dbReference type="Pfam" id="PF14559">
    <property type="entry name" value="TPR_19"/>
    <property type="match status" value="1"/>
</dbReference>
<accession>A0ABS5IAA6</accession>
<comment type="caution">
    <text evidence="4">The sequence shown here is derived from an EMBL/GenBank/DDBJ whole genome shotgun (WGS) entry which is preliminary data.</text>
</comment>
<dbReference type="InterPro" id="IPR002201">
    <property type="entry name" value="Glyco_trans_9"/>
</dbReference>
<proteinExistence type="predicted"/>
<protein>
    <submittedName>
        <fullName evidence="4">Glycosyltransferase family protein</fullName>
    </submittedName>
</protein>
<feature type="repeat" description="TPR" evidence="3">
    <location>
        <begin position="71"/>
        <end position="104"/>
    </location>
</feature>
<dbReference type="Pfam" id="PF13432">
    <property type="entry name" value="TPR_16"/>
    <property type="match status" value="3"/>
</dbReference>
<sequence>MDVAAKLNEGREYHRQGRLGDAGRCYQAVLQADPDNVDALNLMSVLAQMAGDNTMAAQLAWRAIQLQPDWAAPYVSFGNACQAAGDVARAADAFQKAVTLNPEQPEAYINLASALNELGRHAEAVKMAVEAIVIDSSLPEAHNTFGNSLAGMDSPEEAIEAFQKAVYLRPDWDAPWFNIGTALAAQDKHDEALAVYRRSIGLADAPIKHYNLANSLAALGRLSEAEAEYRIALEQAPGYVDAHNNLGTTLKDMERLSESEACLRAAIELAPDSPDLHWNLALTLLMQGKWADGWREYEWRWRMPTFLPFARDFGRPQWDGGDVAGKTVLVSAEQGFGDAIEFCRFVPLLAARGATVVMECRAGLKRLFATLAGVERVVSPGDEYGAFDLTVPLMSLPHRLQATLADLPAALPYLAVPDAVASFADVAAQPGLKVGLVWAGGASRRDNSQRSCRAADFAPLLDVPGCRFFSLQVGPLADQIADLPGIVDLAPRLGDFADTAAAIAALDLVISVDTGVVHLAGALGKPVRVLLSKPSNGFLWMLGMADSPWYPGVLKILRQPVAGDWPTVFAGLRAELVALAGR</sequence>
<keyword evidence="1" id="KW-0677">Repeat</keyword>
<dbReference type="InterPro" id="IPR050498">
    <property type="entry name" value="Ycf3"/>
</dbReference>
<feature type="repeat" description="TPR" evidence="3">
    <location>
        <begin position="3"/>
        <end position="36"/>
    </location>
</feature>